<dbReference type="GO" id="GO:0005615">
    <property type="term" value="C:extracellular space"/>
    <property type="evidence" value="ECO:0007669"/>
    <property type="project" value="TreeGrafter"/>
</dbReference>
<dbReference type="PANTHER" id="PTHR11533">
    <property type="entry name" value="PROTEASE M1 ZINC METALLOPROTEASE"/>
    <property type="match status" value="1"/>
</dbReference>
<comment type="cofactor">
    <cofactor evidence="2">
        <name>Zn(2+)</name>
        <dbReference type="ChEBI" id="CHEBI:29105"/>
    </cofactor>
</comment>
<dbReference type="SUPFAM" id="SSF55486">
    <property type="entry name" value="Metalloproteases ('zincins'), catalytic domain"/>
    <property type="match status" value="1"/>
</dbReference>
<dbReference type="Gene3D" id="1.10.390.10">
    <property type="entry name" value="Neutral Protease Domain 2"/>
    <property type="match status" value="1"/>
</dbReference>
<evidence type="ECO:0000256" key="7">
    <source>
        <dbReference type="ARBA" id="ARBA00022670"/>
    </source>
</evidence>
<feature type="signal peptide" evidence="12">
    <location>
        <begin position="1"/>
        <end position="18"/>
    </location>
</feature>
<dbReference type="InterPro" id="IPR014782">
    <property type="entry name" value="Peptidase_M1_dom"/>
</dbReference>
<dbReference type="PRINTS" id="PR00756">
    <property type="entry name" value="ALADIPTASE"/>
</dbReference>
<evidence type="ECO:0000256" key="10">
    <source>
        <dbReference type="ARBA" id="ARBA00022833"/>
    </source>
</evidence>
<keyword evidence="12" id="KW-0732">Signal</keyword>
<reference evidence="16" key="1">
    <citation type="submission" date="2022-01" db="EMBL/GenBank/DDBJ databases">
        <title>Novel species in genus Dyadobacter.</title>
        <authorList>
            <person name="Ma C."/>
        </authorList>
    </citation>
    <scope>NUCLEOTIDE SEQUENCE</scope>
    <source>
        <strain evidence="16">CY357</strain>
    </source>
</reference>
<dbReference type="GO" id="GO:0008270">
    <property type="term" value="F:zinc ion binding"/>
    <property type="evidence" value="ECO:0007669"/>
    <property type="project" value="InterPro"/>
</dbReference>
<evidence type="ECO:0000259" key="13">
    <source>
        <dbReference type="Pfam" id="PF01433"/>
    </source>
</evidence>
<dbReference type="GO" id="GO:0016020">
    <property type="term" value="C:membrane"/>
    <property type="evidence" value="ECO:0007669"/>
    <property type="project" value="TreeGrafter"/>
</dbReference>
<dbReference type="SUPFAM" id="SSF63737">
    <property type="entry name" value="Leukotriene A4 hydrolase N-terminal domain"/>
    <property type="match status" value="1"/>
</dbReference>
<dbReference type="GO" id="GO:0006508">
    <property type="term" value="P:proteolysis"/>
    <property type="evidence" value="ECO:0007669"/>
    <property type="project" value="UniProtKB-KW"/>
</dbReference>
<proteinExistence type="inferred from homology"/>
<keyword evidence="11" id="KW-0482">Metalloprotease</keyword>
<comment type="caution">
    <text evidence="16">The sequence shown here is derived from an EMBL/GenBank/DDBJ whole genome shotgun (WGS) entry which is preliminary data.</text>
</comment>
<keyword evidence="6" id="KW-0031">Aminopeptidase</keyword>
<feature type="domain" description="Aminopeptidase N-like N-terminal" evidence="14">
    <location>
        <begin position="62"/>
        <end position="235"/>
    </location>
</feature>
<evidence type="ECO:0000256" key="6">
    <source>
        <dbReference type="ARBA" id="ARBA00022438"/>
    </source>
</evidence>
<dbReference type="NCBIfam" id="TIGR04183">
    <property type="entry name" value="Por_Secre_tail"/>
    <property type="match status" value="1"/>
</dbReference>
<dbReference type="Pfam" id="PF17900">
    <property type="entry name" value="Peptidase_M1_N"/>
    <property type="match status" value="1"/>
</dbReference>
<dbReference type="InterPro" id="IPR001930">
    <property type="entry name" value="Peptidase_M1"/>
</dbReference>
<dbReference type="GO" id="GO:0042277">
    <property type="term" value="F:peptide binding"/>
    <property type="evidence" value="ECO:0007669"/>
    <property type="project" value="TreeGrafter"/>
</dbReference>
<feature type="domain" description="Secretion system C-terminal sorting" evidence="15">
    <location>
        <begin position="672"/>
        <end position="740"/>
    </location>
</feature>
<dbReference type="PANTHER" id="PTHR11533:SF174">
    <property type="entry name" value="PUROMYCIN-SENSITIVE AMINOPEPTIDASE-RELATED"/>
    <property type="match status" value="1"/>
</dbReference>
<comment type="catalytic activity">
    <reaction evidence="1">
        <text>Release of an N-terminal amino acid, Xaa-|-Yaa- from a peptide, amide or arylamide. Xaa is preferably Ala, but may be most amino acids including Pro (slow action). When a terminal hydrophobic residue is followed by a prolyl residue, the two may be released as an intact Xaa-Pro dipeptide.</text>
        <dbReference type="EC" id="3.4.11.2"/>
    </reaction>
</comment>
<dbReference type="Gene3D" id="2.60.40.10">
    <property type="entry name" value="Immunoglobulins"/>
    <property type="match status" value="1"/>
</dbReference>
<evidence type="ECO:0000313" key="16">
    <source>
        <dbReference type="EMBL" id="MCF2496872.1"/>
    </source>
</evidence>
<evidence type="ECO:0000259" key="15">
    <source>
        <dbReference type="Pfam" id="PF18962"/>
    </source>
</evidence>
<evidence type="ECO:0000256" key="3">
    <source>
        <dbReference type="ARBA" id="ARBA00010136"/>
    </source>
</evidence>
<gene>
    <name evidence="16" type="ORF">L0661_01040</name>
</gene>
<dbReference type="InterPro" id="IPR013783">
    <property type="entry name" value="Ig-like_fold"/>
</dbReference>
<evidence type="ECO:0000256" key="12">
    <source>
        <dbReference type="SAM" id="SignalP"/>
    </source>
</evidence>
<keyword evidence="8" id="KW-0479">Metal-binding</keyword>
<evidence type="ECO:0000256" key="2">
    <source>
        <dbReference type="ARBA" id="ARBA00001947"/>
    </source>
</evidence>
<dbReference type="GO" id="GO:0005737">
    <property type="term" value="C:cytoplasm"/>
    <property type="evidence" value="ECO:0007669"/>
    <property type="project" value="TreeGrafter"/>
</dbReference>
<evidence type="ECO:0000256" key="9">
    <source>
        <dbReference type="ARBA" id="ARBA00022801"/>
    </source>
</evidence>
<dbReference type="EC" id="3.4.11.2" evidence="4"/>
<evidence type="ECO:0000256" key="4">
    <source>
        <dbReference type="ARBA" id="ARBA00012564"/>
    </source>
</evidence>
<keyword evidence="9" id="KW-0378">Hydrolase</keyword>
<comment type="similarity">
    <text evidence="3">Belongs to the peptidase M1 family.</text>
</comment>
<dbReference type="InterPro" id="IPR027268">
    <property type="entry name" value="Peptidase_M4/M1_CTD_sf"/>
</dbReference>
<dbReference type="InterPro" id="IPR045357">
    <property type="entry name" value="Aminopeptidase_N-like_N"/>
</dbReference>
<accession>A0A9X1QAD7</accession>
<dbReference type="GO" id="GO:0043171">
    <property type="term" value="P:peptide catabolic process"/>
    <property type="evidence" value="ECO:0007669"/>
    <property type="project" value="TreeGrafter"/>
</dbReference>
<evidence type="ECO:0000259" key="14">
    <source>
        <dbReference type="Pfam" id="PF17900"/>
    </source>
</evidence>
<feature type="domain" description="Peptidase M1 membrane alanine aminopeptidase" evidence="13">
    <location>
        <begin position="323"/>
        <end position="468"/>
    </location>
</feature>
<dbReference type="InterPro" id="IPR026444">
    <property type="entry name" value="Secre_tail"/>
</dbReference>
<dbReference type="GO" id="GO:0070006">
    <property type="term" value="F:metalloaminopeptidase activity"/>
    <property type="evidence" value="ECO:0007669"/>
    <property type="project" value="TreeGrafter"/>
</dbReference>
<evidence type="ECO:0000256" key="11">
    <source>
        <dbReference type="ARBA" id="ARBA00023049"/>
    </source>
</evidence>
<dbReference type="CDD" id="cd09603">
    <property type="entry name" value="M1_APN_like"/>
    <property type="match status" value="1"/>
</dbReference>
<keyword evidence="7" id="KW-0645">Protease</keyword>
<dbReference type="Proteomes" id="UP001139411">
    <property type="component" value="Unassembled WGS sequence"/>
</dbReference>
<dbReference type="AlphaFoldDB" id="A0A9X1QAD7"/>
<dbReference type="GO" id="GO:0016285">
    <property type="term" value="F:alanyl aminopeptidase activity"/>
    <property type="evidence" value="ECO:0007669"/>
    <property type="project" value="UniProtKB-EC"/>
</dbReference>
<feature type="chain" id="PRO_5040987498" description="Aminopeptidase N" evidence="12">
    <location>
        <begin position="19"/>
        <end position="748"/>
    </location>
</feature>
<keyword evidence="10" id="KW-0862">Zinc</keyword>
<evidence type="ECO:0000256" key="1">
    <source>
        <dbReference type="ARBA" id="ARBA00000098"/>
    </source>
</evidence>
<dbReference type="Pfam" id="PF18962">
    <property type="entry name" value="Por_Secre_tail"/>
    <property type="match status" value="1"/>
</dbReference>
<name>A0A9X1QAD7_9BACT</name>
<dbReference type="Gene3D" id="2.60.40.1730">
    <property type="entry name" value="tricorn interacting facor f3 domain"/>
    <property type="match status" value="1"/>
</dbReference>
<evidence type="ECO:0000256" key="8">
    <source>
        <dbReference type="ARBA" id="ARBA00022723"/>
    </source>
</evidence>
<dbReference type="InterPro" id="IPR042097">
    <property type="entry name" value="Aminopeptidase_N-like_N_sf"/>
</dbReference>
<sequence length="748" mass="83657">MRLILLLFITIAFVQVQAQFAPNYQEEIERISQMEQKGFQRRLNGDLANARTSASQNFDVKYYRCEWEVDPAVRYIKGVVTTHFVMTSSGNSITLDLANEHIISSITRNNVALAFTHMNGAVTVSFPVPIPGGVKDSMSISYGGVPTTAFSPFTTATHGPNQDPAMWTLSEPFGAKDWWPCKNGLDDKADSIDVYIKHPAIYKAASNGLLKSETPVAGSGVITHWKHRYPIASYLVCFAVSNYNVLNNSVDINGTAVPMQTYCYPENQATFATGAQNAMNAMVQFSNLLGDYPFKKEKYGHVQFAYGGGMEHQTCSFMVNIGENLIAHELAHHWFGDKITCGNWEHIWLNEGFATHMASIYIENKFPANATVYRNAQINAITADPGGSVRVDDVNNPNRIFSQRLSYYKGSHLLYMLRWILSDAVFFSGVKNYLQDPALAYGFATTNDLKSHLEAVSGKDLTYFFDQWFIGEGYPSYKVQWFPEGNNVQIKVSQTTSHASVGFFKLPLPILFQNTGTGQQKLVVLDHTTNDQVFLENLGFEPNLVTFDPEKWLISKNNVIAKSSDPLPVTFETVKVQCLGDQLQLVWTTSEELNADHFEIQKSSNAMSWSKIGSVEAAGNSTDLNHYTYTDYTTQANGDYYRIAEQDMDGKVQYSRILRNTCGMLQKSDLIISPNPVADLLHFRTNGENRGGMNVSIYNADGHLERLEHVSQTNSNSIPVSALQRGVYILQVEDVVSKSIKAVRFMKE</sequence>
<dbReference type="EMBL" id="JAKFFV010000002">
    <property type="protein sequence ID" value="MCF2496872.1"/>
    <property type="molecule type" value="Genomic_DNA"/>
</dbReference>
<protein>
    <recommendedName>
        <fullName evidence="5">Aminopeptidase N</fullName>
        <ecNumber evidence="4">3.4.11.2</ecNumber>
    </recommendedName>
</protein>
<dbReference type="InterPro" id="IPR050344">
    <property type="entry name" value="Peptidase_M1_aminopeptidases"/>
</dbReference>
<evidence type="ECO:0000256" key="5">
    <source>
        <dbReference type="ARBA" id="ARBA00015611"/>
    </source>
</evidence>
<organism evidence="16 17">
    <name type="scientific">Dyadobacter chenhuakuii</name>
    <dbReference type="NCBI Taxonomy" id="2909339"/>
    <lineage>
        <taxon>Bacteria</taxon>
        <taxon>Pseudomonadati</taxon>
        <taxon>Bacteroidota</taxon>
        <taxon>Cytophagia</taxon>
        <taxon>Cytophagales</taxon>
        <taxon>Spirosomataceae</taxon>
        <taxon>Dyadobacter</taxon>
    </lineage>
</organism>
<evidence type="ECO:0000313" key="17">
    <source>
        <dbReference type="Proteomes" id="UP001139411"/>
    </source>
</evidence>
<dbReference type="Pfam" id="PF01433">
    <property type="entry name" value="Peptidase_M1"/>
    <property type="match status" value="1"/>
</dbReference>
<dbReference type="RefSeq" id="WP_235176487.1">
    <property type="nucleotide sequence ID" value="NZ_JAKFFV010000002.1"/>
</dbReference>